<evidence type="ECO:0000256" key="1">
    <source>
        <dbReference type="SAM" id="MobiDB-lite"/>
    </source>
</evidence>
<reference evidence="3" key="1">
    <citation type="submission" date="2016-02" db="EMBL/GenBank/DDBJ databases">
        <authorList>
            <person name="liu f."/>
        </authorList>
    </citation>
    <scope>NUCLEOTIDE SEQUENCE [LARGE SCALE GENOMIC DNA]</scope>
</reference>
<dbReference type="EMBL" id="FITM01000036">
    <property type="protein sequence ID" value="SAY38444.1"/>
    <property type="molecule type" value="Genomic_DNA"/>
</dbReference>
<organism evidence="2 3">
    <name type="scientific">Candidatus Synechococcus spongiarum</name>
    <dbReference type="NCBI Taxonomy" id="431041"/>
    <lineage>
        <taxon>Bacteria</taxon>
        <taxon>Bacillati</taxon>
        <taxon>Cyanobacteriota</taxon>
        <taxon>Cyanophyceae</taxon>
        <taxon>Synechococcales</taxon>
        <taxon>Synechococcaceae</taxon>
        <taxon>Synechococcus</taxon>
    </lineage>
</organism>
<evidence type="ECO:0000313" key="2">
    <source>
        <dbReference type="EMBL" id="SAY38444.1"/>
    </source>
</evidence>
<proteinExistence type="predicted"/>
<accession>A0A165AEV1</accession>
<dbReference type="AlphaFoldDB" id="A0A165AEV1"/>
<feature type="region of interest" description="Disordered" evidence="1">
    <location>
        <begin position="18"/>
        <end position="38"/>
    </location>
</feature>
<sequence>MSPEPKLANSLALFVKSPVQSPDFSPDNGKISAYGSRL</sequence>
<protein>
    <submittedName>
        <fullName evidence="2">Uncharacterized protein</fullName>
    </submittedName>
</protein>
<gene>
    <name evidence="2" type="ORF">FLM9_327</name>
</gene>
<keyword evidence="3" id="KW-1185">Reference proteome</keyword>
<name>A0A165AEV1_9SYNE</name>
<evidence type="ECO:0000313" key="3">
    <source>
        <dbReference type="Proteomes" id="UP000182631"/>
    </source>
</evidence>
<dbReference type="Proteomes" id="UP000182631">
    <property type="component" value="Unassembled WGS sequence"/>
</dbReference>